<organism evidence="9 10">
    <name type="scientific">Sinocyclocheilus grahami</name>
    <name type="common">Dianchi golden-line fish</name>
    <name type="synonym">Barbus grahami</name>
    <dbReference type="NCBI Taxonomy" id="75366"/>
    <lineage>
        <taxon>Eukaryota</taxon>
        <taxon>Metazoa</taxon>
        <taxon>Chordata</taxon>
        <taxon>Craniata</taxon>
        <taxon>Vertebrata</taxon>
        <taxon>Euteleostomi</taxon>
        <taxon>Actinopterygii</taxon>
        <taxon>Neopterygii</taxon>
        <taxon>Teleostei</taxon>
        <taxon>Ostariophysi</taxon>
        <taxon>Cypriniformes</taxon>
        <taxon>Cyprinidae</taxon>
        <taxon>Cyprininae</taxon>
        <taxon>Sinocyclocheilus</taxon>
    </lineage>
</organism>
<dbReference type="Gene3D" id="1.20.1250.70">
    <property type="entry name" value="Interleukin-15/Interleukin-21"/>
    <property type="match status" value="1"/>
</dbReference>
<reference evidence="9" key="2">
    <citation type="submission" date="2025-09" db="UniProtKB">
        <authorList>
            <consortium name="Ensembl"/>
        </authorList>
    </citation>
    <scope>IDENTIFICATION</scope>
</reference>
<gene>
    <name evidence="9" type="primary">LOC107594297</name>
</gene>
<dbReference type="GO" id="GO:0005615">
    <property type="term" value="C:extracellular space"/>
    <property type="evidence" value="ECO:0007669"/>
    <property type="project" value="UniProtKB-KW"/>
</dbReference>
<comment type="similarity">
    <text evidence="2 7">Belongs to the IL-15/IL-21 family.</text>
</comment>
<dbReference type="InterPro" id="IPR020439">
    <property type="entry name" value="IL-15"/>
</dbReference>
<dbReference type="SUPFAM" id="SSF47266">
    <property type="entry name" value="4-helical cytokines"/>
    <property type="match status" value="1"/>
</dbReference>
<protein>
    <recommendedName>
        <fullName evidence="7">Interleukin</fullName>
    </recommendedName>
</protein>
<dbReference type="GO" id="GO:0006955">
    <property type="term" value="P:immune response"/>
    <property type="evidence" value="ECO:0007669"/>
    <property type="project" value="InterPro"/>
</dbReference>
<name>A0A672RNM7_SINGR</name>
<evidence type="ECO:0000256" key="6">
    <source>
        <dbReference type="ARBA" id="ARBA00023157"/>
    </source>
</evidence>
<reference evidence="9" key="1">
    <citation type="submission" date="2025-08" db="UniProtKB">
        <authorList>
            <consortium name="Ensembl"/>
        </authorList>
    </citation>
    <scope>IDENTIFICATION</scope>
</reference>
<dbReference type="InterPro" id="IPR009079">
    <property type="entry name" value="4_helix_cytokine-like_core"/>
</dbReference>
<dbReference type="GO" id="GO:0005125">
    <property type="term" value="F:cytokine activity"/>
    <property type="evidence" value="ECO:0007669"/>
    <property type="project" value="UniProtKB-KW"/>
</dbReference>
<dbReference type="Pfam" id="PF02372">
    <property type="entry name" value="IL15"/>
    <property type="match status" value="1"/>
</dbReference>
<evidence type="ECO:0000313" key="10">
    <source>
        <dbReference type="Proteomes" id="UP000472262"/>
    </source>
</evidence>
<evidence type="ECO:0000256" key="7">
    <source>
        <dbReference type="RuleBase" id="RU003453"/>
    </source>
</evidence>
<evidence type="ECO:0000256" key="8">
    <source>
        <dbReference type="SAM" id="Phobius"/>
    </source>
</evidence>
<feature type="transmembrane region" description="Helical" evidence="8">
    <location>
        <begin position="20"/>
        <end position="44"/>
    </location>
</feature>
<dbReference type="OMA" id="FFDRMTN"/>
<evidence type="ECO:0000256" key="3">
    <source>
        <dbReference type="ARBA" id="ARBA00022514"/>
    </source>
</evidence>
<evidence type="ECO:0000256" key="5">
    <source>
        <dbReference type="ARBA" id="ARBA00022729"/>
    </source>
</evidence>
<dbReference type="PRINTS" id="PR01930">
    <property type="entry name" value="INTRLEUKIN15"/>
</dbReference>
<dbReference type="GO" id="GO:0005126">
    <property type="term" value="F:cytokine receptor binding"/>
    <property type="evidence" value="ECO:0007669"/>
    <property type="project" value="InterPro"/>
</dbReference>
<dbReference type="KEGG" id="sgh:107594297"/>
<keyword evidence="4" id="KW-0964">Secreted</keyword>
<dbReference type="PANTHER" id="PTHR14356:SF3">
    <property type="entry name" value="INTERLEUKIN-15"/>
    <property type="match status" value="1"/>
</dbReference>
<keyword evidence="8" id="KW-1133">Transmembrane helix</keyword>
<keyword evidence="3 7" id="KW-0202">Cytokine</keyword>
<dbReference type="OrthoDB" id="8905762at2759"/>
<dbReference type="InParanoid" id="A0A672RNM7"/>
<comment type="subcellular location">
    <subcellularLocation>
        <location evidence="1">Secreted</location>
    </subcellularLocation>
</comment>
<keyword evidence="8" id="KW-0472">Membrane</keyword>
<dbReference type="GeneID" id="107594297"/>
<dbReference type="GO" id="GO:0042119">
    <property type="term" value="P:neutrophil activation"/>
    <property type="evidence" value="ECO:0007669"/>
    <property type="project" value="TreeGrafter"/>
</dbReference>
<keyword evidence="6" id="KW-1015">Disulfide bond</keyword>
<dbReference type="GO" id="GO:0042102">
    <property type="term" value="P:positive regulation of T cell proliferation"/>
    <property type="evidence" value="ECO:0007669"/>
    <property type="project" value="TreeGrafter"/>
</dbReference>
<dbReference type="AlphaFoldDB" id="A0A672RNM7"/>
<evidence type="ECO:0000256" key="4">
    <source>
        <dbReference type="ARBA" id="ARBA00022525"/>
    </source>
</evidence>
<keyword evidence="8" id="KW-0812">Transmembrane</keyword>
<dbReference type="Proteomes" id="UP000472262">
    <property type="component" value="Unassembled WGS sequence"/>
</dbReference>
<dbReference type="InterPro" id="IPR003443">
    <property type="entry name" value="IL-15/IL-21_fam"/>
</dbReference>
<evidence type="ECO:0000313" key="9">
    <source>
        <dbReference type="Ensembl" id="ENSSGRP00000090992.1"/>
    </source>
</evidence>
<dbReference type="RefSeq" id="XP_016139781.1">
    <property type="nucleotide sequence ID" value="XM_016284295.1"/>
</dbReference>
<keyword evidence="10" id="KW-1185">Reference proteome</keyword>
<sequence>MTDLKDSYITRTCELHAALVVGLPTISLSMILMTLFLVFILGFWNKPAKLKSKRTGRCACNPWCFENHMECLLNSEVWNSILILSCLSALLPVAEGHAMQALKDLQNALRDKETKLLFQRSNASLYTPNTDDIENCTFKFFDCFLMEMNVLLYEEDPENVYKGLINTTLEEYNKNKCSERYPCELLELTNPREFFDRMTNFLEKQYALCSQPSTITCD</sequence>
<evidence type="ECO:0000256" key="1">
    <source>
        <dbReference type="ARBA" id="ARBA00004613"/>
    </source>
</evidence>
<keyword evidence="5" id="KW-0732">Signal</keyword>
<dbReference type="Ensembl" id="ENSSGRT00000096841.1">
    <property type="protein sequence ID" value="ENSSGRP00000090992.1"/>
    <property type="gene ID" value="ENSSGRG00000045614.1"/>
</dbReference>
<dbReference type="PANTHER" id="PTHR14356">
    <property type="entry name" value="INTERLEUKIN-15-RELATED"/>
    <property type="match status" value="1"/>
</dbReference>
<proteinExistence type="inferred from homology"/>
<dbReference type="GO" id="GO:0001819">
    <property type="term" value="P:positive regulation of cytokine production"/>
    <property type="evidence" value="ECO:0007669"/>
    <property type="project" value="TreeGrafter"/>
</dbReference>
<dbReference type="GO" id="GO:0050778">
    <property type="term" value="P:positive regulation of immune response"/>
    <property type="evidence" value="ECO:0007669"/>
    <property type="project" value="TreeGrafter"/>
</dbReference>
<evidence type="ECO:0000256" key="2">
    <source>
        <dbReference type="ARBA" id="ARBA00006050"/>
    </source>
</evidence>
<dbReference type="FunCoup" id="A0A672RNM7">
    <property type="interactions" value="28"/>
</dbReference>
<accession>A0A672RNM7</accession>